<evidence type="ECO:0000313" key="5">
    <source>
        <dbReference type="Proteomes" id="UP000072741"/>
    </source>
</evidence>
<dbReference type="AlphaFoldDB" id="A0A147H007"/>
<evidence type="ECO:0000256" key="2">
    <source>
        <dbReference type="SAM" id="Phobius"/>
    </source>
</evidence>
<accession>A0A147H007</accession>
<feature type="domain" description="CsbD-like" evidence="3">
    <location>
        <begin position="3"/>
        <end position="54"/>
    </location>
</feature>
<dbReference type="EMBL" id="LDSL01000051">
    <property type="protein sequence ID" value="KTT23156.1"/>
    <property type="molecule type" value="Genomic_DNA"/>
</dbReference>
<keyword evidence="5" id="KW-1185">Reference proteome</keyword>
<reference evidence="4 5" key="1">
    <citation type="journal article" date="2016" name="Front. Microbiol.">
        <title>Genomic Resource of Rice Seed Associated Bacteria.</title>
        <authorList>
            <person name="Midha S."/>
            <person name="Bansal K."/>
            <person name="Sharma S."/>
            <person name="Kumar N."/>
            <person name="Patil P.P."/>
            <person name="Chaudhry V."/>
            <person name="Patil P.B."/>
        </authorList>
    </citation>
    <scope>NUCLEOTIDE SEQUENCE [LARGE SCALE GENOMIC DNA]</scope>
    <source>
        <strain evidence="4 5">NS331</strain>
    </source>
</reference>
<organism evidence="4 5">
    <name type="scientific">Pseudacidovorax intermedius</name>
    <dbReference type="NCBI Taxonomy" id="433924"/>
    <lineage>
        <taxon>Bacteria</taxon>
        <taxon>Pseudomonadati</taxon>
        <taxon>Pseudomonadota</taxon>
        <taxon>Betaproteobacteria</taxon>
        <taxon>Burkholderiales</taxon>
        <taxon>Comamonadaceae</taxon>
        <taxon>Pseudacidovorax</taxon>
    </lineage>
</organism>
<keyword evidence="2" id="KW-0472">Membrane</keyword>
<dbReference type="Proteomes" id="UP000072741">
    <property type="component" value="Unassembled WGS sequence"/>
</dbReference>
<feature type="transmembrane region" description="Helical" evidence="2">
    <location>
        <begin position="62"/>
        <end position="80"/>
    </location>
</feature>
<name>A0A147H007_9BURK</name>
<dbReference type="Gene3D" id="1.10.1470.10">
    <property type="entry name" value="YjbJ"/>
    <property type="match status" value="1"/>
</dbReference>
<dbReference type="RefSeq" id="WP_058641468.1">
    <property type="nucleotide sequence ID" value="NZ_LDSL01000051.1"/>
</dbReference>
<dbReference type="InterPro" id="IPR050423">
    <property type="entry name" value="UPF0337_stress_rsp"/>
</dbReference>
<dbReference type="PANTHER" id="PTHR34977:SF1">
    <property type="entry name" value="UPF0337 PROTEIN YJBJ"/>
    <property type="match status" value="1"/>
</dbReference>
<evidence type="ECO:0000259" key="3">
    <source>
        <dbReference type="Pfam" id="PF05532"/>
    </source>
</evidence>
<keyword evidence="2" id="KW-1133">Transmembrane helix</keyword>
<dbReference type="PANTHER" id="PTHR34977">
    <property type="entry name" value="UPF0337 PROTEIN YJBJ"/>
    <property type="match status" value="1"/>
</dbReference>
<dbReference type="Pfam" id="PF05532">
    <property type="entry name" value="CsbD"/>
    <property type="match status" value="1"/>
</dbReference>
<protein>
    <recommendedName>
        <fullName evidence="3">CsbD-like domain-containing protein</fullName>
    </recommendedName>
</protein>
<sequence>MYDQAQGAFQRIAGKAQDALGDLTGDKDMQAEGKLREAQGTVQQTYGQALDEIREMAVRHPLGVVGGVAAAAFLLGMVCARR</sequence>
<dbReference type="InterPro" id="IPR008462">
    <property type="entry name" value="CsbD"/>
</dbReference>
<keyword evidence="2" id="KW-0812">Transmembrane</keyword>
<comment type="similarity">
    <text evidence="1">Belongs to the UPF0337 (CsbD) family.</text>
</comment>
<gene>
    <name evidence="4" type="ORF">NS331_07995</name>
</gene>
<dbReference type="InterPro" id="IPR036629">
    <property type="entry name" value="YjbJ_sf"/>
</dbReference>
<evidence type="ECO:0000256" key="1">
    <source>
        <dbReference type="ARBA" id="ARBA00009129"/>
    </source>
</evidence>
<comment type="caution">
    <text evidence="4">The sequence shown here is derived from an EMBL/GenBank/DDBJ whole genome shotgun (WGS) entry which is preliminary data.</text>
</comment>
<evidence type="ECO:0000313" key="4">
    <source>
        <dbReference type="EMBL" id="KTT23156.1"/>
    </source>
</evidence>
<proteinExistence type="inferred from homology"/>
<dbReference type="SUPFAM" id="SSF69047">
    <property type="entry name" value="Hypothetical protein YjbJ"/>
    <property type="match status" value="1"/>
</dbReference>